<organism evidence="4 5">
    <name type="scientific">Araneus ventricosus</name>
    <name type="common">Orbweaver spider</name>
    <name type="synonym">Epeira ventricosa</name>
    <dbReference type="NCBI Taxonomy" id="182803"/>
    <lineage>
        <taxon>Eukaryota</taxon>
        <taxon>Metazoa</taxon>
        <taxon>Ecdysozoa</taxon>
        <taxon>Arthropoda</taxon>
        <taxon>Chelicerata</taxon>
        <taxon>Arachnida</taxon>
        <taxon>Araneae</taxon>
        <taxon>Araneomorphae</taxon>
        <taxon>Entelegynae</taxon>
        <taxon>Araneoidea</taxon>
        <taxon>Araneidae</taxon>
        <taxon>Araneus</taxon>
    </lineage>
</organism>
<keyword evidence="1" id="KW-0862">Zinc</keyword>
<gene>
    <name evidence="4" type="ORF">AVEN_144762_1</name>
</gene>
<proteinExistence type="predicted"/>
<dbReference type="SUPFAM" id="SSF57756">
    <property type="entry name" value="Retrovirus zinc finger-like domains"/>
    <property type="match status" value="1"/>
</dbReference>
<keyword evidence="1" id="KW-0479">Metal-binding</keyword>
<dbReference type="SMART" id="SM00343">
    <property type="entry name" value="ZnF_C2HC"/>
    <property type="match status" value="2"/>
</dbReference>
<sequence>MTLPPASFADVVKDDDRRFRSRSRPREKKNTLLVYCKDEAESKKVKDKIQKSIDPFKLKIGIRSVKNVKKGILIECNSDNDVNKLSNEIEGNETLKNECEVHLPKKVNPKIIIYRVSEPFDVDDGLKKLKEQNTELEEAELIHQHLQSTKLGTNWIISIDPKSFFKIMKIGKINFGWQRYNTREYIRIKQCYKCYRFCHLAKFCKNIGEKEKMICSKCGQEGHKNKECTNEAKCINCTRLCFSCGLINVNHARVASDLLENDILKRNYDLVCINEPYFYQNTIGGCPKGYLQIALNLEPRVAIIIKSTLNFIKIEVERDMAVLSVIWNDMEYIIVNIYCSPSENLDSQILKLETICNRFPNHRIIIMGDFNAKSSAWSPRPTDERGKSVLEFVNKMDLFIENNGDSLATYSSEKGESWTDITITKNIERNLVDNWCVHSEITGSDHRLITFTLCAKRTNQSKNRLAWKIENMKLLEFKIEISRLVREFKGKSLNQGNLDLMLRYFCEKLYRVCGKCIKKGNEKMGITLYGGRINWKWTVVKFER</sequence>
<comment type="caution">
    <text evidence="4">The sequence shown here is derived from an EMBL/GenBank/DDBJ whole genome shotgun (WGS) entry which is preliminary data.</text>
</comment>
<dbReference type="GO" id="GO:0003824">
    <property type="term" value="F:catalytic activity"/>
    <property type="evidence" value="ECO:0007669"/>
    <property type="project" value="InterPro"/>
</dbReference>
<dbReference type="Proteomes" id="UP000499080">
    <property type="component" value="Unassembled WGS sequence"/>
</dbReference>
<name>A0A4Y2A4F1_ARAVE</name>
<feature type="coiled-coil region" evidence="2">
    <location>
        <begin position="122"/>
        <end position="149"/>
    </location>
</feature>
<dbReference type="OrthoDB" id="6784331at2759"/>
<protein>
    <recommendedName>
        <fullName evidence="3">CCHC-type domain-containing protein</fullName>
    </recommendedName>
</protein>
<evidence type="ECO:0000256" key="1">
    <source>
        <dbReference type="PROSITE-ProRule" id="PRU00047"/>
    </source>
</evidence>
<keyword evidence="5" id="KW-1185">Reference proteome</keyword>
<dbReference type="InterPro" id="IPR036691">
    <property type="entry name" value="Endo/exonu/phosph_ase_sf"/>
</dbReference>
<feature type="domain" description="CCHC-type" evidence="3">
    <location>
        <begin position="215"/>
        <end position="230"/>
    </location>
</feature>
<dbReference type="AlphaFoldDB" id="A0A4Y2A4F1"/>
<evidence type="ECO:0000313" key="4">
    <source>
        <dbReference type="EMBL" id="GBL74668.1"/>
    </source>
</evidence>
<dbReference type="EMBL" id="BGPR01079482">
    <property type="protein sequence ID" value="GBL74668.1"/>
    <property type="molecule type" value="Genomic_DNA"/>
</dbReference>
<dbReference type="Gene3D" id="4.10.60.10">
    <property type="entry name" value="Zinc finger, CCHC-type"/>
    <property type="match status" value="1"/>
</dbReference>
<accession>A0A4Y2A4F1</accession>
<dbReference type="GO" id="GO:0003676">
    <property type="term" value="F:nucleic acid binding"/>
    <property type="evidence" value="ECO:0007669"/>
    <property type="project" value="InterPro"/>
</dbReference>
<dbReference type="Pfam" id="PF14529">
    <property type="entry name" value="Exo_endo_phos_2"/>
    <property type="match status" value="1"/>
</dbReference>
<dbReference type="Gene3D" id="3.60.10.10">
    <property type="entry name" value="Endonuclease/exonuclease/phosphatase"/>
    <property type="match status" value="1"/>
</dbReference>
<dbReference type="GO" id="GO:0008270">
    <property type="term" value="F:zinc ion binding"/>
    <property type="evidence" value="ECO:0007669"/>
    <property type="project" value="UniProtKB-KW"/>
</dbReference>
<keyword evidence="2" id="KW-0175">Coiled coil</keyword>
<dbReference type="PANTHER" id="PTHR33273:SF4">
    <property type="entry name" value="ENDONUCLEASE_EXONUCLEASE_PHOSPHATASE DOMAIN-CONTAINING PROTEIN"/>
    <property type="match status" value="1"/>
</dbReference>
<dbReference type="PROSITE" id="PS50158">
    <property type="entry name" value="ZF_CCHC"/>
    <property type="match status" value="1"/>
</dbReference>
<keyword evidence="1" id="KW-0863">Zinc-finger</keyword>
<evidence type="ECO:0000259" key="3">
    <source>
        <dbReference type="PROSITE" id="PS50158"/>
    </source>
</evidence>
<dbReference type="InterPro" id="IPR036875">
    <property type="entry name" value="Znf_CCHC_sf"/>
</dbReference>
<reference evidence="4 5" key="1">
    <citation type="journal article" date="2019" name="Sci. Rep.">
        <title>Orb-weaving spider Araneus ventricosus genome elucidates the spidroin gene catalogue.</title>
        <authorList>
            <person name="Kono N."/>
            <person name="Nakamura H."/>
            <person name="Ohtoshi R."/>
            <person name="Moran D.A.P."/>
            <person name="Shinohara A."/>
            <person name="Yoshida Y."/>
            <person name="Fujiwara M."/>
            <person name="Mori M."/>
            <person name="Tomita M."/>
            <person name="Arakawa K."/>
        </authorList>
    </citation>
    <scope>NUCLEOTIDE SEQUENCE [LARGE SCALE GENOMIC DNA]</scope>
</reference>
<evidence type="ECO:0000313" key="5">
    <source>
        <dbReference type="Proteomes" id="UP000499080"/>
    </source>
</evidence>
<dbReference type="InterPro" id="IPR005135">
    <property type="entry name" value="Endo/exonuclease/phosphatase"/>
</dbReference>
<dbReference type="SUPFAM" id="SSF56219">
    <property type="entry name" value="DNase I-like"/>
    <property type="match status" value="1"/>
</dbReference>
<dbReference type="InterPro" id="IPR001878">
    <property type="entry name" value="Znf_CCHC"/>
</dbReference>
<dbReference type="PANTHER" id="PTHR33273">
    <property type="entry name" value="DOMAIN-CONTAINING PROTEIN, PUTATIVE-RELATED"/>
    <property type="match status" value="1"/>
</dbReference>
<evidence type="ECO:0000256" key="2">
    <source>
        <dbReference type="SAM" id="Coils"/>
    </source>
</evidence>